<gene>
    <name evidence="1" type="ORF">FNU76_17535</name>
</gene>
<dbReference type="OrthoDB" id="1907165at2"/>
<reference evidence="2" key="1">
    <citation type="submission" date="2019-07" db="EMBL/GenBank/DDBJ databases">
        <title>Chitinimonas sp. nov., isolated from Ny-Alesund, arctica soil.</title>
        <authorList>
            <person name="Xu Q."/>
            <person name="Peng F."/>
        </authorList>
    </citation>
    <scope>NUCLEOTIDE SEQUENCE [LARGE SCALE GENOMIC DNA]</scope>
    <source>
        <strain evidence="2">R3-44</strain>
    </source>
</reference>
<protein>
    <submittedName>
        <fullName evidence="1">Phage late control D family protein</fullName>
    </submittedName>
</protein>
<evidence type="ECO:0000313" key="2">
    <source>
        <dbReference type="Proteomes" id="UP000317550"/>
    </source>
</evidence>
<dbReference type="SUPFAM" id="SSF69279">
    <property type="entry name" value="Phage tail proteins"/>
    <property type="match status" value="1"/>
</dbReference>
<sequence>MPSVQTGAFNMLLNRNRLPIPLLAAIHGVEVSNEINVPGMFSFQLNMVSPQGNWQGANLDTFQPGDQVTIQMGLEKLSTLIHGEISAIDPNFDSSYSVATISGFDVMARLRFGNATRIYKNRNENEIAADVASNVKVDIRTPGLPIALNDCVWQRQQSNYQFLLSRAELIDYELVVDNSTLVYRPSAAGLSPVKTLGFPRDLKSVKLRLRVPTEGSVVTVMGFDPATNKVITADSDPNRVRVRMGGSEAGYQFGDDFPSSAIHITDLTLDKVEALQARADAAYLQNLNGFIEGDADLLGDPALVAGVNIKLTGLSKRFDGIYYVLASKHSYDDSSGYHTSLTLRRTGA</sequence>
<name>A0A516SMI1_9NEIS</name>
<evidence type="ECO:0000313" key="1">
    <source>
        <dbReference type="EMBL" id="QDQ29372.1"/>
    </source>
</evidence>
<keyword evidence="2" id="KW-1185">Reference proteome</keyword>
<organism evidence="1 2">
    <name type="scientific">Chitinimonas arctica</name>
    <dbReference type="NCBI Taxonomy" id="2594795"/>
    <lineage>
        <taxon>Bacteria</taxon>
        <taxon>Pseudomonadati</taxon>
        <taxon>Pseudomonadota</taxon>
        <taxon>Betaproteobacteria</taxon>
        <taxon>Neisseriales</taxon>
        <taxon>Chitinibacteraceae</taxon>
        <taxon>Chitinimonas</taxon>
    </lineage>
</organism>
<dbReference type="EMBL" id="CP041730">
    <property type="protein sequence ID" value="QDQ29372.1"/>
    <property type="molecule type" value="Genomic_DNA"/>
</dbReference>
<dbReference type="KEGG" id="cari:FNU76_17535"/>
<dbReference type="AlphaFoldDB" id="A0A516SMI1"/>
<dbReference type="Proteomes" id="UP000317550">
    <property type="component" value="Chromosome"/>
</dbReference>
<proteinExistence type="predicted"/>
<accession>A0A516SMI1</accession>